<accession>A0A414D6P0</accession>
<proteinExistence type="predicted"/>
<gene>
    <name evidence="3" type="ORF">DW811_12770</name>
</gene>
<dbReference type="EMBL" id="QSIS01000021">
    <property type="protein sequence ID" value="RHD05737.1"/>
    <property type="molecule type" value="Genomic_DNA"/>
</dbReference>
<protein>
    <recommendedName>
        <fullName evidence="2">PIN like domain-containing protein</fullName>
    </recommendedName>
</protein>
<comment type="caution">
    <text evidence="3">The sequence shown here is derived from an EMBL/GenBank/DDBJ whole genome shotgun (WGS) entry which is preliminary data.</text>
</comment>
<evidence type="ECO:0000259" key="2">
    <source>
        <dbReference type="Pfam" id="PF18476"/>
    </source>
</evidence>
<dbReference type="InterPro" id="IPR041578">
    <property type="entry name" value="PIN_8"/>
</dbReference>
<feature type="domain" description="PIN like" evidence="2">
    <location>
        <begin position="25"/>
        <end position="234"/>
    </location>
</feature>
<dbReference type="Pfam" id="PF18476">
    <property type="entry name" value="PIN_8"/>
    <property type="match status" value="1"/>
</dbReference>
<dbReference type="RefSeq" id="WP_118149128.1">
    <property type="nucleotide sequence ID" value="NZ_QRNP01000074.1"/>
</dbReference>
<evidence type="ECO:0000256" key="1">
    <source>
        <dbReference type="SAM" id="Coils"/>
    </source>
</evidence>
<name>A0A414D6P0_9FIRM</name>
<dbReference type="Proteomes" id="UP000284794">
    <property type="component" value="Unassembled WGS sequence"/>
</dbReference>
<sequence>MRNAVKEYIEYSSEEKNNLWNTATFVFDTNVFLNLYRYSNKTRNQLIESFEWLKARIWMPYQVASEFCKDRYSVIDEANRRFGNIGAEADKLVDCWRKELRLDGNDPDVEELTRYLKEWVIKKKDSNYLIFDAANDVVFNRLLDLFEGKTGKAFSPEEKLSIEQEGEKRYADKTPPGYKDNKKTENKYGDLLVWKEMLGYAKKQDVDIIFVTHDQKEDWWNVSNGKTIGPRIELRKEFYEETGHMFHMYTMSSFLSFFIENKGKSIDKTTIDEVELFASVMRKKVSRIELKEYYESFEDKKEKEAAKLRFKIANLERKNKKRRSSINVLNKKAREGRLSAEEEIALQRNEVNLIDGEEKLVQLNEQLSYLMSFDR</sequence>
<reference evidence="3 4" key="1">
    <citation type="submission" date="2018-08" db="EMBL/GenBank/DDBJ databases">
        <title>A genome reference for cultivated species of the human gut microbiota.</title>
        <authorList>
            <person name="Zou Y."/>
            <person name="Xue W."/>
            <person name="Luo G."/>
        </authorList>
    </citation>
    <scope>NUCLEOTIDE SEQUENCE [LARGE SCALE GENOMIC DNA]</scope>
    <source>
        <strain evidence="3 4">AM32-2AC</strain>
    </source>
</reference>
<evidence type="ECO:0000313" key="4">
    <source>
        <dbReference type="Proteomes" id="UP000284794"/>
    </source>
</evidence>
<feature type="coiled-coil region" evidence="1">
    <location>
        <begin position="298"/>
        <end position="366"/>
    </location>
</feature>
<dbReference type="AlphaFoldDB" id="A0A414D6P0"/>
<organism evidence="3 4">
    <name type="scientific">Lachnospira eligens</name>
    <dbReference type="NCBI Taxonomy" id="39485"/>
    <lineage>
        <taxon>Bacteria</taxon>
        <taxon>Bacillati</taxon>
        <taxon>Bacillota</taxon>
        <taxon>Clostridia</taxon>
        <taxon>Lachnospirales</taxon>
        <taxon>Lachnospiraceae</taxon>
        <taxon>Lachnospira</taxon>
    </lineage>
</organism>
<keyword evidence="1" id="KW-0175">Coiled coil</keyword>
<evidence type="ECO:0000313" key="3">
    <source>
        <dbReference type="EMBL" id="RHD05737.1"/>
    </source>
</evidence>